<feature type="transmembrane region" description="Helical" evidence="1">
    <location>
        <begin position="345"/>
        <end position="365"/>
    </location>
</feature>
<comment type="caution">
    <text evidence="2">The sequence shown here is derived from an EMBL/GenBank/DDBJ whole genome shotgun (WGS) entry which is preliminary data.</text>
</comment>
<evidence type="ECO:0000313" key="3">
    <source>
        <dbReference type="Proteomes" id="UP000436801"/>
    </source>
</evidence>
<dbReference type="EMBL" id="WSUT01000005">
    <property type="protein sequence ID" value="MWC44849.1"/>
    <property type="molecule type" value="Genomic_DNA"/>
</dbReference>
<dbReference type="RefSeq" id="WP_149683205.1">
    <property type="nucleotide sequence ID" value="NZ_FNBI01000008.1"/>
</dbReference>
<feature type="transmembrane region" description="Helical" evidence="1">
    <location>
        <begin position="214"/>
        <end position="243"/>
    </location>
</feature>
<accession>A0A6N8LX53</accession>
<gene>
    <name evidence="2" type="ORF">GQR91_14590</name>
</gene>
<keyword evidence="1" id="KW-0812">Transmembrane</keyword>
<evidence type="ECO:0000256" key="1">
    <source>
        <dbReference type="SAM" id="Phobius"/>
    </source>
</evidence>
<dbReference type="OrthoDB" id="7570741at2"/>
<organism evidence="2 3">
    <name type="scientific">Sphingomonas carotinifaciens</name>
    <dbReference type="NCBI Taxonomy" id="1166323"/>
    <lineage>
        <taxon>Bacteria</taxon>
        <taxon>Pseudomonadati</taxon>
        <taxon>Pseudomonadota</taxon>
        <taxon>Alphaproteobacteria</taxon>
        <taxon>Sphingomonadales</taxon>
        <taxon>Sphingomonadaceae</taxon>
        <taxon>Sphingomonas</taxon>
    </lineage>
</organism>
<feature type="transmembrane region" description="Helical" evidence="1">
    <location>
        <begin position="107"/>
        <end position="125"/>
    </location>
</feature>
<name>A0A6N8LX53_9SPHN</name>
<protein>
    <recommendedName>
        <fullName evidence="4">Polymerase</fullName>
    </recommendedName>
</protein>
<proteinExistence type="predicted"/>
<evidence type="ECO:0008006" key="4">
    <source>
        <dbReference type="Google" id="ProtNLM"/>
    </source>
</evidence>
<feature type="transmembrane region" description="Helical" evidence="1">
    <location>
        <begin position="180"/>
        <end position="202"/>
    </location>
</feature>
<feature type="transmembrane region" description="Helical" evidence="1">
    <location>
        <begin position="27"/>
        <end position="51"/>
    </location>
</feature>
<dbReference type="AlphaFoldDB" id="A0A6N8LX53"/>
<feature type="transmembrane region" description="Helical" evidence="1">
    <location>
        <begin position="314"/>
        <end position="333"/>
    </location>
</feature>
<keyword evidence="1" id="KW-0472">Membrane</keyword>
<evidence type="ECO:0000313" key="2">
    <source>
        <dbReference type="EMBL" id="MWC44849.1"/>
    </source>
</evidence>
<sequence>MPVLLTVAALSFNGVLAIVNAHGPSLTITQVALAEFGILAAVALSVIAFGLRVEDTPPVGLGVAFLLLAIGLSFANGGFAIEALRNVTIIVLFTMLGMRCNMPTIRAAFVAGVGLVVAVMLMEIASTELYAKIFSPFSYYQNTRGLGDVDQSDIGLFGNALGFEGRFSFGLFTTPRTSSIFIEQTSMANFASVVAIYVVAMWDRIGWAERALTAGFVLLALLSNNTRLGSTLAVLTLAGYWLYPRLPRAGLLLFPLVLLGLATALSAHLGPSKEDDLAGRIGLSVDFLAKTDMAAVLGGRVWEAGRFVDSGYSYVLYSSSLAGAILLWLYVGLVIPFRSPEQRRCAWATGVFLFVNLLIAGNAVFSTKVSAMMWLLAGFMRAGSFAPAAAPPKPRAVRRFGTGFSFPAHVRAPSPLLTGGSMQDGLRR</sequence>
<feature type="transmembrane region" description="Helical" evidence="1">
    <location>
        <begin position="58"/>
        <end position="77"/>
    </location>
</feature>
<keyword evidence="1" id="KW-1133">Transmembrane helix</keyword>
<dbReference type="Proteomes" id="UP000436801">
    <property type="component" value="Unassembled WGS sequence"/>
</dbReference>
<feature type="transmembrane region" description="Helical" evidence="1">
    <location>
        <begin position="249"/>
        <end position="269"/>
    </location>
</feature>
<reference evidence="2 3" key="1">
    <citation type="submission" date="2019-12" db="EMBL/GenBank/DDBJ databases">
        <authorList>
            <person name="Zheng J."/>
        </authorList>
    </citation>
    <scope>NUCLEOTIDE SEQUENCE [LARGE SCALE GENOMIC DNA]</scope>
    <source>
        <strain evidence="2 3">DSM 27347</strain>
    </source>
</reference>